<dbReference type="Proteomes" id="UP000076722">
    <property type="component" value="Unassembled WGS sequence"/>
</dbReference>
<dbReference type="Gene3D" id="1.20.1280.50">
    <property type="match status" value="1"/>
</dbReference>
<reference evidence="2 3" key="1">
    <citation type="journal article" date="2016" name="Mol. Biol. Evol.">
        <title>Comparative Genomics of Early-Diverging Mushroom-Forming Fungi Provides Insights into the Origins of Lignocellulose Decay Capabilities.</title>
        <authorList>
            <person name="Nagy L.G."/>
            <person name="Riley R."/>
            <person name="Tritt A."/>
            <person name="Adam C."/>
            <person name="Daum C."/>
            <person name="Floudas D."/>
            <person name="Sun H."/>
            <person name="Yadav J.S."/>
            <person name="Pangilinan J."/>
            <person name="Larsson K.H."/>
            <person name="Matsuura K."/>
            <person name="Barry K."/>
            <person name="Labutti K."/>
            <person name="Kuo R."/>
            <person name="Ohm R.A."/>
            <person name="Bhattacharya S.S."/>
            <person name="Shirouzu T."/>
            <person name="Yoshinaga Y."/>
            <person name="Martin F.M."/>
            <person name="Grigoriev I.V."/>
            <person name="Hibbett D.S."/>
        </authorList>
    </citation>
    <scope>NUCLEOTIDE SEQUENCE [LARGE SCALE GENOMIC DNA]</scope>
    <source>
        <strain evidence="2 3">HHB9708</strain>
    </source>
</reference>
<dbReference type="EMBL" id="KV419413">
    <property type="protein sequence ID" value="KZS91866.1"/>
    <property type="molecule type" value="Genomic_DNA"/>
</dbReference>
<keyword evidence="3" id="KW-1185">Reference proteome</keyword>
<name>A0A164SWE6_9AGAM</name>
<protein>
    <recommendedName>
        <fullName evidence="4">F-box domain-containing protein</fullName>
    </recommendedName>
</protein>
<dbReference type="OrthoDB" id="3266451at2759"/>
<gene>
    <name evidence="2" type="ORF">SISNIDRAFT_456450</name>
</gene>
<accession>A0A164SWE6</accession>
<organism evidence="2 3">
    <name type="scientific">Sistotremastrum niveocremeum HHB9708</name>
    <dbReference type="NCBI Taxonomy" id="1314777"/>
    <lineage>
        <taxon>Eukaryota</taxon>
        <taxon>Fungi</taxon>
        <taxon>Dikarya</taxon>
        <taxon>Basidiomycota</taxon>
        <taxon>Agaricomycotina</taxon>
        <taxon>Agaricomycetes</taxon>
        <taxon>Sistotremastrales</taxon>
        <taxon>Sistotremastraceae</taxon>
        <taxon>Sertulicium</taxon>
        <taxon>Sertulicium niveocremeum</taxon>
    </lineage>
</organism>
<evidence type="ECO:0000313" key="3">
    <source>
        <dbReference type="Proteomes" id="UP000076722"/>
    </source>
</evidence>
<evidence type="ECO:0008006" key="4">
    <source>
        <dbReference type="Google" id="ProtNLM"/>
    </source>
</evidence>
<dbReference type="STRING" id="1314777.A0A164SWE6"/>
<proteinExistence type="predicted"/>
<evidence type="ECO:0000256" key="1">
    <source>
        <dbReference type="SAM" id="MobiDB-lite"/>
    </source>
</evidence>
<dbReference type="AlphaFoldDB" id="A0A164SWE6"/>
<feature type="region of interest" description="Disordered" evidence="1">
    <location>
        <begin position="430"/>
        <end position="459"/>
    </location>
</feature>
<sequence length="704" mass="79856">MEVLMPPSLADSRAFVQDAEGHLRAVLSQTAHETSSLILCATVYPQLQPIDTSGKGGRDPLMSAALTLEGIQERFNVTLGNQIAELKRHSNWRRPLLRLPDELLVQMFKFCFADAEDEMNSDIDSPSQESYDIKIKLTHVCAAWRSVAISNRTFWSSIQMHWPMSKIDTFASRCYPAPLNIICPSSALAEPMKKVFVLTKLERMESLHVTVCDKRTADDFKFQCHPILRQAIPKMKALTLTFPEDLPGELDKDEDEDEELFDDEAHRLRNLTLINVKGDLDSPIFYQLTELHIRYANPRNYNEGPKEELKLIDVVALFQKSPNLEIFQFSVDYISTSLTAKDYFPDSTAPKLHTLILDSWARPAIKSFFFRFSFPVLEKIKVTTAPINAETEEEDTNMLSFLADAPYDVRTLLSTGCHLAIQGSLHENPESGTSFTLTPSSPSHPSHDSHSHSQPHSLIRSRPTVVLQPRAPDWGEQEDQGDWHSWVNWIYHTISLSRAYFPLSNLRSFAFNLNGPDYYVSEFPNEKRCWEIFFEACVSLEEVEILGLDTWKPMVRVLGQVRNPRGSVSFQAGKNTASSPSPTCNVPCPSLRTLRLLMQSVPQDRESVLLTTLRNRKSNGAMLRELIFIPYKARHSSESIDDYESRESRLALRILEEVVGCAKRVEMSASQGAVSILDGVRGFDLVDGERRICTTPPRREDDEE</sequence>
<evidence type="ECO:0000313" key="2">
    <source>
        <dbReference type="EMBL" id="KZS91866.1"/>
    </source>
</evidence>